<proteinExistence type="predicted"/>
<feature type="compositionally biased region" description="Low complexity" evidence="1">
    <location>
        <begin position="77"/>
        <end position="88"/>
    </location>
</feature>
<organism evidence="3">
    <name type="scientific">Tanacetum cinerariifolium</name>
    <name type="common">Dalmatian daisy</name>
    <name type="synonym">Chrysanthemum cinerariifolium</name>
    <dbReference type="NCBI Taxonomy" id="118510"/>
    <lineage>
        <taxon>Eukaryota</taxon>
        <taxon>Viridiplantae</taxon>
        <taxon>Streptophyta</taxon>
        <taxon>Embryophyta</taxon>
        <taxon>Tracheophyta</taxon>
        <taxon>Spermatophyta</taxon>
        <taxon>Magnoliopsida</taxon>
        <taxon>eudicotyledons</taxon>
        <taxon>Gunneridae</taxon>
        <taxon>Pentapetalae</taxon>
        <taxon>asterids</taxon>
        <taxon>campanulids</taxon>
        <taxon>Asterales</taxon>
        <taxon>Asteraceae</taxon>
        <taxon>Asteroideae</taxon>
        <taxon>Anthemideae</taxon>
        <taxon>Anthemidinae</taxon>
        <taxon>Tanacetum</taxon>
    </lineage>
</organism>
<accession>A0A699RN86</accession>
<feature type="domain" description="Retroviral polymerase SH3-like" evidence="2">
    <location>
        <begin position="2"/>
        <end position="44"/>
    </location>
</feature>
<evidence type="ECO:0000259" key="2">
    <source>
        <dbReference type="Pfam" id="PF25597"/>
    </source>
</evidence>
<sequence length="136" mass="14956">MNARANVGIFVGYAPAKKAYRIYNRRTRRIMETIHVNFDELITMAPDQSNTEVTAPVPVVSTSTHSLTSVDQDAPLPSTSQTSQVSPSHINSTSAEEADHDIEVSHMGDNPEKRNPIPEPSFEESSSHNVQSINQP</sequence>
<evidence type="ECO:0000313" key="3">
    <source>
        <dbReference type="EMBL" id="GFC87096.1"/>
    </source>
</evidence>
<name>A0A699RN86_TANCI</name>
<feature type="compositionally biased region" description="Basic and acidic residues" evidence="1">
    <location>
        <begin position="101"/>
        <end position="116"/>
    </location>
</feature>
<feature type="compositionally biased region" description="Low complexity" evidence="1">
    <location>
        <begin position="51"/>
        <end position="70"/>
    </location>
</feature>
<dbReference type="EMBL" id="BKCJ011108626">
    <property type="protein sequence ID" value="GFC87096.1"/>
    <property type="molecule type" value="Genomic_DNA"/>
</dbReference>
<dbReference type="InterPro" id="IPR057670">
    <property type="entry name" value="SH3_retrovirus"/>
</dbReference>
<feature type="region of interest" description="Disordered" evidence="1">
    <location>
        <begin position="47"/>
        <end position="136"/>
    </location>
</feature>
<dbReference type="Pfam" id="PF25597">
    <property type="entry name" value="SH3_retrovirus"/>
    <property type="match status" value="1"/>
</dbReference>
<evidence type="ECO:0000256" key="1">
    <source>
        <dbReference type="SAM" id="MobiDB-lite"/>
    </source>
</evidence>
<gene>
    <name evidence="3" type="ORF">Tci_859066</name>
</gene>
<protein>
    <submittedName>
        <fullName evidence="3">Integrase, catalytic region, zinc finger, CCHC-type, peptidase aspartic, catalytic</fullName>
    </submittedName>
</protein>
<reference evidence="3" key="1">
    <citation type="journal article" date="2019" name="Sci. Rep.">
        <title>Draft genome of Tanacetum cinerariifolium, the natural source of mosquito coil.</title>
        <authorList>
            <person name="Yamashiro T."/>
            <person name="Shiraishi A."/>
            <person name="Satake H."/>
            <person name="Nakayama K."/>
        </authorList>
    </citation>
    <scope>NUCLEOTIDE SEQUENCE</scope>
</reference>
<comment type="caution">
    <text evidence="3">The sequence shown here is derived from an EMBL/GenBank/DDBJ whole genome shotgun (WGS) entry which is preliminary data.</text>
</comment>
<dbReference type="AlphaFoldDB" id="A0A699RN86"/>